<feature type="domain" description="Cadherin" evidence="13">
    <location>
        <begin position="376"/>
        <end position="476"/>
    </location>
</feature>
<dbReference type="PANTHER" id="PTHR24026:SF88">
    <property type="entry name" value="CADHERIN DOMAIN-CONTAINING PROTEIN"/>
    <property type="match status" value="1"/>
</dbReference>
<sequence>MRNSFLFLILLYFSQVDAEQEQCSFPQSSVKPFYFELTSDVQPGTVVVDTKYEPPEAQPILASIRSDSLPDTPFSERFSLENPSPGRLILRTVTSMALPAYPSPVNKTTLYITVVCNQQAFPLMTIRIVATNAMSPQFYHEPYVLKIDKTMSMGTVVDTSVTAVDWDPSPVYPIQFKIEGQSPFEVAHELNRKVQMSIEGSANWPLEQMISVLRLRLVKPLPPLPTTIRIVAYDNAQPPRTSSTIIRVEDYKMLTADEVTEENNEQDGKEKESEEDQTTTTTKKMKVIHVKRPKTKADAKSRQEFRAHASKIQNTLPVDAIDTADFEESEKEALAPLKKTTQTRTTPAKRRELKTLPEEVSNAEEERGEEPVTRFKHCSVRVKIPENSPIGTFVTRLEILNRQKDTHLSLLDPDGTFALDSKTGDLKVNDNSLLDREMFNTLEVVAQIDGISHSVLCGRVRIKVDLQDLNDNRPTFEKEKYWIHLDRSFPVGREVITLIARDIDDAENGQISYRLITPDVPFQVRTKGKDCVITSTGDISGESEYHLTVEARDYGDSPKSAQVPVDIFILQGAAKKKAGKLLAKASKKTTALARGVINTENDIEPISTTTDESEDEEVEPTTAETRTTRRYTPRKTTRPVPLTASAAGPQEIREEKISKSKANSIEKTDSESPLTGVTENTDEKFVFKEPSYYYEALGDVQENDILGRVVADGAEMFAVERKFANLVKVDETGELLAAKSIGEQPTGNHSIKISATNGFATTSTVVTLAIDRERRKEESKPQFDQSIYRFRTAENEPPAVLGYVRAFHPSVSSSSSISQLTYSLLSSDPQLPFTVDPLSGEIITKISLDYEKQSNYNFKVRACLSTYAASCGLATILVTVDDINDNPPKFSTSLFQTAVPSDLPIGSQIYQMQAADEDSGANGQITYTISPPSAIFAVDVNTGKVVTLQTLTESFYSILVEAFDNGVPRKSDIAELRISVHGTNPSAPVFEKETYDVMLNGPIRTGQVVAEVRATDPDPGQEGKVTYRLPEDSNSETIRETFSINENTGAISALRVLTEKDGPVDLNVEAVDGSVTVPRSAASLVHLEILGDNSLHFLPLPTKVYISTEKAVGSVVLRASASTVNKQPVRFRVLEESSQFAMDGDLLRVANHLREGTTTLTIRAESGDAKADHQLKVVVMADRDKYPVFPQLTYDIDIARNSHFPLIVHRFEARLQNGSMQYSFFPRKSQPKGVFVDERTGDLMATEDFVKGKSVGDTTFIVIRAINMDFSQFYSDVGVAITVVETQAPVRFSLPVYRLEVLENTPVGTIVGQLQLLNVAAPVVFSIVPNSVFGVNPNGSVFVQNNIDLESLPVDNAQLLNFVVTANVDGDQATARIQTHIGDMNEFRPEFKERQITLKMRASAPTGSVLGKVEAIDGDRSEKHLNYRIVGGSGKDYVFIQEDGTILLAEKKPDQAPLQPFDLVVEAADRNGNKDQMSVFVEVGQANDHVPRFDETNITWNITKTTVNQFFIHVTDEDESRNGRVQLRIVAGNEEGHFELVTLPKNTGRIQVVKPFDASVARTFILTVEARDSGDPALFTLAPVTINVVGSGAAPTIPPVITQPSSQVPSSINHPPVFSEQTYSISLRPGEGPELANVVAQDQDGDVISYSIEPPEYRNLFSIDNHGRLSLRVSDSELQQSLYSFLVIAEDNGNPVMSAFVNVKLQVLKPATRPQPAGTTSSQTVEPSVRPSTIQVVEGESRASTTRPAVTTAASQDIHFTLQEYRFATRSDASFGSIVGNIELNELPPGSPVDYSFVSTSRLSIDADGTVRTAQNMVGEETIDDIVLATQDGKIVAESRILVNVEQLTSSSRSTSPATRRPTTSIPASPSTAQTTAQSTSQSLPPSTQTTSVSSTTLTLSSPESFAFRLPVYFGFMPEGNYSQGVMVDLKPESLSTNYNGKVTYEIANRGIPIPFFMTKDGQLIIFDADREKQTNFMFDIIARKDGKANGEVARASINVTILDVNDNAPQFPQHKPVIGLSKDTSVGSAIIGLSASDKDADVNAKMHYELEGAGSYFSVDEEGTIRVANALISAPDEMDLQLTATDGGMPAKSAQTKLHLRLFDPLMPSPHLQKELPEMVVPEGAKPGTIINSFVVGPENSTVQTQFRISDNSAGLFAIDKNGELILARRPMSNEVNKYHQLNVTAENRYGSDWTTVNVFVEGHGKTTVVPGEAKGHCRFDEKIYTVNVKENSRKRTRLTKVTSNCEREHKLYRYSIAQDGDNFEIDANTGEVWSIKSLDKEKQAVHLIYVTVVEQQSGRVARQSDAAIQQAAQNLQPSQCLVVVRVTDENDNGPQFMHLNTNGTLVGTVSYNADPLTAVARLQARDPDTSSQVKYSLSGEDAEYFMVNEETGVVMLAKSIDANPTNEFHLTARTTDGQHNVEAPFFIYKLSPDSNLVQLTGEMPSNDVNEEMIAKAVSESSQAEGAVLVKQPYIDQNGKADPNKSLIYVYATDPLTQKPYSREKLQKMLEAHAQQLRANYGVSSIDLLNAQGKGISAHSLLLLLIAIIAVAIILLSVCLLILCFKRREGNHGKRNSEGEYMVDTTGVGPRPYDVESITRQTAQKVLAGRPLPEPLTETVEVAVSPAFMDRSESSREFSNAVIETTRPSLLQSALQRQKVHAIENAINDKDKGQRS</sequence>
<dbReference type="InterPro" id="IPR002126">
    <property type="entry name" value="Cadherin-like_dom"/>
</dbReference>
<keyword evidence="6 11" id="KW-1133">Transmembrane helix</keyword>
<keyword evidence="12" id="KW-0732">Signal</keyword>
<keyword evidence="4 9" id="KW-0106">Calcium</keyword>
<dbReference type="GO" id="GO:0007156">
    <property type="term" value="P:homophilic cell adhesion via plasma membrane adhesion molecules"/>
    <property type="evidence" value="ECO:0007669"/>
    <property type="project" value="InterPro"/>
</dbReference>
<feature type="domain" description="Cadherin" evidence="13">
    <location>
        <begin position="1505"/>
        <end position="1601"/>
    </location>
</feature>
<dbReference type="Gene3D" id="2.60.40.60">
    <property type="entry name" value="Cadherins"/>
    <property type="match status" value="15"/>
</dbReference>
<dbReference type="OrthoDB" id="6252479at2759"/>
<keyword evidence="2 11" id="KW-0812">Transmembrane</keyword>
<keyword evidence="7 11" id="KW-0472">Membrane</keyword>
<evidence type="ECO:0000256" key="9">
    <source>
        <dbReference type="PROSITE-ProRule" id="PRU00043"/>
    </source>
</evidence>
<feature type="domain" description="Cadherin" evidence="13">
    <location>
        <begin position="991"/>
        <end position="1101"/>
    </location>
</feature>
<evidence type="ECO:0000256" key="11">
    <source>
        <dbReference type="SAM" id="Phobius"/>
    </source>
</evidence>
<dbReference type="GO" id="GO:0005509">
    <property type="term" value="F:calcium ion binding"/>
    <property type="evidence" value="ECO:0007669"/>
    <property type="project" value="UniProtKB-UniRule"/>
</dbReference>
<accession>A0A2A2JAK0</accession>
<comment type="subcellular location">
    <subcellularLocation>
        <location evidence="1">Membrane</location>
    </subcellularLocation>
</comment>
<feature type="domain" description="Cadherin" evidence="13">
    <location>
        <begin position="1929"/>
        <end position="2012"/>
    </location>
</feature>
<comment type="caution">
    <text evidence="14">The sequence shown here is derived from an EMBL/GenBank/DDBJ whole genome shotgun (WGS) entry which is preliminary data.</text>
</comment>
<evidence type="ECO:0000313" key="15">
    <source>
        <dbReference type="Proteomes" id="UP000218231"/>
    </source>
</evidence>
<dbReference type="InterPro" id="IPR020894">
    <property type="entry name" value="Cadherin_CS"/>
</dbReference>
<gene>
    <name evidence="14" type="ORF">WR25_10032</name>
</gene>
<keyword evidence="5" id="KW-0130">Cell adhesion</keyword>
<evidence type="ECO:0000256" key="3">
    <source>
        <dbReference type="ARBA" id="ARBA00022737"/>
    </source>
</evidence>
<feature type="region of interest" description="Disordered" evidence="10">
    <location>
        <begin position="259"/>
        <end position="283"/>
    </location>
</feature>
<feature type="signal peptide" evidence="12">
    <location>
        <begin position="1"/>
        <end position="18"/>
    </location>
</feature>
<dbReference type="PROSITE" id="PS50268">
    <property type="entry name" value="CADHERIN_2"/>
    <property type="match status" value="13"/>
</dbReference>
<feature type="domain" description="Cadherin" evidence="13">
    <location>
        <begin position="1293"/>
        <end position="1391"/>
    </location>
</feature>
<dbReference type="CDD" id="cd11304">
    <property type="entry name" value="Cadherin_repeat"/>
    <property type="match status" value="13"/>
</dbReference>
<evidence type="ECO:0000256" key="7">
    <source>
        <dbReference type="ARBA" id="ARBA00023136"/>
    </source>
</evidence>
<feature type="region of interest" description="Disordered" evidence="10">
    <location>
        <begin position="1712"/>
        <end position="1750"/>
    </location>
</feature>
<evidence type="ECO:0000256" key="4">
    <source>
        <dbReference type="ARBA" id="ARBA00022837"/>
    </source>
</evidence>
<evidence type="ECO:0000256" key="1">
    <source>
        <dbReference type="ARBA" id="ARBA00004370"/>
    </source>
</evidence>
<feature type="compositionally biased region" description="Low complexity" evidence="10">
    <location>
        <begin position="1849"/>
        <end position="1896"/>
    </location>
</feature>
<feature type="compositionally biased region" description="Basic and acidic residues" evidence="10">
    <location>
        <begin position="651"/>
        <end position="670"/>
    </location>
</feature>
<dbReference type="InterPro" id="IPR015919">
    <property type="entry name" value="Cadherin-like_sf"/>
</dbReference>
<feature type="domain" description="Cadherin" evidence="13">
    <location>
        <begin position="891"/>
        <end position="990"/>
    </location>
</feature>
<keyword evidence="3" id="KW-0677">Repeat</keyword>
<feature type="compositionally biased region" description="Polar residues" evidence="10">
    <location>
        <begin position="1717"/>
        <end position="1735"/>
    </location>
</feature>
<evidence type="ECO:0000259" key="13">
    <source>
        <dbReference type="PROSITE" id="PS50268"/>
    </source>
</evidence>
<dbReference type="Proteomes" id="UP000218231">
    <property type="component" value="Unassembled WGS sequence"/>
</dbReference>
<feature type="domain" description="Cadherin" evidence="13">
    <location>
        <begin position="784"/>
        <end position="890"/>
    </location>
</feature>
<feature type="compositionally biased region" description="Basic residues" evidence="10">
    <location>
        <begin position="628"/>
        <end position="637"/>
    </location>
</feature>
<feature type="domain" description="Cadherin" evidence="13">
    <location>
        <begin position="1632"/>
        <end position="1718"/>
    </location>
</feature>
<feature type="region of interest" description="Disordered" evidence="10">
    <location>
        <begin position="340"/>
        <end position="370"/>
    </location>
</feature>
<keyword evidence="8" id="KW-0325">Glycoprotein</keyword>
<dbReference type="PROSITE" id="PS00232">
    <property type="entry name" value="CADHERIN_1"/>
    <property type="match status" value="4"/>
</dbReference>
<evidence type="ECO:0000256" key="6">
    <source>
        <dbReference type="ARBA" id="ARBA00022989"/>
    </source>
</evidence>
<evidence type="ECO:0000256" key="10">
    <source>
        <dbReference type="SAM" id="MobiDB-lite"/>
    </source>
</evidence>
<evidence type="ECO:0000256" key="8">
    <source>
        <dbReference type="ARBA" id="ARBA00023180"/>
    </source>
</evidence>
<evidence type="ECO:0000313" key="14">
    <source>
        <dbReference type="EMBL" id="PAV58641.1"/>
    </source>
</evidence>
<feature type="domain" description="Cadherin" evidence="13">
    <location>
        <begin position="1392"/>
        <end position="1493"/>
    </location>
</feature>
<dbReference type="SUPFAM" id="SSF49313">
    <property type="entry name" value="Cadherin-like"/>
    <property type="match status" value="15"/>
</dbReference>
<dbReference type="EMBL" id="LIAE01010566">
    <property type="protein sequence ID" value="PAV58641.1"/>
    <property type="molecule type" value="Genomic_DNA"/>
</dbReference>
<proteinExistence type="predicted"/>
<evidence type="ECO:0000256" key="5">
    <source>
        <dbReference type="ARBA" id="ARBA00022889"/>
    </source>
</evidence>
<protein>
    <recommendedName>
        <fullName evidence="13">Cadherin domain-containing protein</fullName>
    </recommendedName>
</protein>
<dbReference type="SMART" id="SM00112">
    <property type="entry name" value="CA"/>
    <property type="match status" value="13"/>
</dbReference>
<dbReference type="Pfam" id="PF00028">
    <property type="entry name" value="Cadherin"/>
    <property type="match status" value="7"/>
</dbReference>
<feature type="domain" description="Cadherin" evidence="13">
    <location>
        <begin position="477"/>
        <end position="569"/>
    </location>
</feature>
<feature type="domain" description="Cadherin" evidence="13">
    <location>
        <begin position="2343"/>
        <end position="2448"/>
    </location>
</feature>
<dbReference type="PANTHER" id="PTHR24026">
    <property type="entry name" value="FAT ATYPICAL CADHERIN-RELATED"/>
    <property type="match status" value="1"/>
</dbReference>
<feature type="transmembrane region" description="Helical" evidence="11">
    <location>
        <begin position="2542"/>
        <end position="2566"/>
    </location>
</feature>
<feature type="chain" id="PRO_5012494323" description="Cadherin domain-containing protein" evidence="12">
    <location>
        <begin position="19"/>
        <end position="2677"/>
    </location>
</feature>
<name>A0A2A2JAK0_9BILA</name>
<feature type="domain" description="Cadherin" evidence="13">
    <location>
        <begin position="2021"/>
        <end position="2113"/>
    </location>
</feature>
<evidence type="ECO:0000256" key="12">
    <source>
        <dbReference type="SAM" id="SignalP"/>
    </source>
</evidence>
<evidence type="ECO:0000256" key="2">
    <source>
        <dbReference type="ARBA" id="ARBA00022692"/>
    </source>
</evidence>
<dbReference type="FunFam" id="2.60.40.60:FF:000116">
    <property type="entry name" value="Dachsous cadherin-related 2"/>
    <property type="match status" value="1"/>
</dbReference>
<feature type="region of interest" description="Disordered" evidence="10">
    <location>
        <begin position="1847"/>
        <end position="1896"/>
    </location>
</feature>
<dbReference type="GO" id="GO:0005886">
    <property type="term" value="C:plasma membrane"/>
    <property type="evidence" value="ECO:0007669"/>
    <property type="project" value="InterPro"/>
</dbReference>
<dbReference type="PRINTS" id="PR00205">
    <property type="entry name" value="CADHERIN"/>
</dbReference>
<feature type="domain" description="Cadherin" evidence="13">
    <location>
        <begin position="2222"/>
        <end position="2338"/>
    </location>
</feature>
<dbReference type="STRING" id="2018661.A0A2A2JAK0"/>
<reference evidence="14 15" key="1">
    <citation type="journal article" date="2017" name="Curr. Biol.">
        <title>Genome architecture and evolution of a unichromosomal asexual nematode.</title>
        <authorList>
            <person name="Fradin H."/>
            <person name="Zegar C."/>
            <person name="Gutwein M."/>
            <person name="Lucas J."/>
            <person name="Kovtun M."/>
            <person name="Corcoran D."/>
            <person name="Baugh L.R."/>
            <person name="Kiontke K."/>
            <person name="Gunsalus K."/>
            <person name="Fitch D.H."/>
            <person name="Piano F."/>
        </authorList>
    </citation>
    <scope>NUCLEOTIDE SEQUENCE [LARGE SCALE GENOMIC DNA]</scope>
    <source>
        <strain evidence="14">PF1309</strain>
    </source>
</reference>
<organism evidence="14 15">
    <name type="scientific">Diploscapter pachys</name>
    <dbReference type="NCBI Taxonomy" id="2018661"/>
    <lineage>
        <taxon>Eukaryota</taxon>
        <taxon>Metazoa</taxon>
        <taxon>Ecdysozoa</taxon>
        <taxon>Nematoda</taxon>
        <taxon>Chromadorea</taxon>
        <taxon>Rhabditida</taxon>
        <taxon>Rhabditina</taxon>
        <taxon>Rhabditomorpha</taxon>
        <taxon>Rhabditoidea</taxon>
        <taxon>Rhabditidae</taxon>
        <taxon>Diploscapter</taxon>
    </lineage>
</organism>
<feature type="region of interest" description="Disordered" evidence="10">
    <location>
        <begin position="604"/>
        <end position="677"/>
    </location>
</feature>
<keyword evidence="15" id="KW-1185">Reference proteome</keyword>